<gene>
    <name evidence="5" type="ORF">O2U02_02355</name>
</gene>
<feature type="region of interest" description="Disordered" evidence="2">
    <location>
        <begin position="105"/>
        <end position="196"/>
    </location>
</feature>
<dbReference type="NCBIfam" id="TIGR02331">
    <property type="entry name" value="rib_alpha"/>
    <property type="match status" value="2"/>
</dbReference>
<dbReference type="InterPro" id="IPR059115">
    <property type="entry name" value="Rib"/>
</dbReference>
<feature type="domain" description="Atypical Rib" evidence="4">
    <location>
        <begin position="148"/>
        <end position="191"/>
    </location>
</feature>
<dbReference type="AlphaFoldDB" id="A0ABD7YWA3"/>
<evidence type="ECO:0000313" key="6">
    <source>
        <dbReference type="Proteomes" id="UP001224533"/>
    </source>
</evidence>
<dbReference type="RefSeq" id="WP_283472218.1">
    <property type="nucleotide sequence ID" value="NZ_CP114501.1"/>
</dbReference>
<dbReference type="Pfam" id="PF08428">
    <property type="entry name" value="Rib"/>
    <property type="match status" value="2"/>
</dbReference>
<feature type="domain" description="Rib" evidence="3">
    <location>
        <begin position="6"/>
        <end position="54"/>
    </location>
</feature>
<dbReference type="EMBL" id="CP114509">
    <property type="protein sequence ID" value="WHS18084.1"/>
    <property type="molecule type" value="Genomic_DNA"/>
</dbReference>
<dbReference type="Gene3D" id="3.10.20.890">
    <property type="match status" value="1"/>
</dbReference>
<protein>
    <submittedName>
        <fullName evidence="5">Rib/alpha-like domain-containing protein</fullName>
    </submittedName>
</protein>
<name>A0ABD7YWA3_9LACO</name>
<keyword evidence="1" id="KW-0732">Signal</keyword>
<evidence type="ECO:0000256" key="1">
    <source>
        <dbReference type="ARBA" id="ARBA00022729"/>
    </source>
</evidence>
<accession>A0ABD7YWA3</accession>
<feature type="compositionally biased region" description="Basic and acidic residues" evidence="2">
    <location>
        <begin position="123"/>
        <end position="138"/>
    </location>
</feature>
<evidence type="ECO:0000256" key="2">
    <source>
        <dbReference type="SAM" id="MobiDB-lite"/>
    </source>
</evidence>
<feature type="domain" description="Rib" evidence="3">
    <location>
        <begin position="57"/>
        <end position="136"/>
    </location>
</feature>
<sequence length="196" mass="20551">MTGVTPNNADLPADTMYSFKDSVDTKDYGTKAATVIVTYPDGTTDTVDVTVNVVPSDADKNDVKAADGVTTDLNKVPDAKDSVTVTDAGDNPVTEYEANWTKELDVTKPGKSTGTVEVTYPDGSKETVEVPVTVRDENGQTQADKNMPKEPADKTSVGDKGNLIDSEKDAVKQAVENGNGDSTLPDGTKVTEGTSG</sequence>
<dbReference type="InterPro" id="IPR044024">
    <property type="entry name" value="aRib"/>
</dbReference>
<dbReference type="Pfam" id="PF18938">
    <property type="entry name" value="aRib"/>
    <property type="match status" value="1"/>
</dbReference>
<dbReference type="InterPro" id="IPR012706">
    <property type="entry name" value="Rib_alpha_Esp_rpt"/>
</dbReference>
<evidence type="ECO:0000259" key="4">
    <source>
        <dbReference type="Pfam" id="PF18938"/>
    </source>
</evidence>
<evidence type="ECO:0000313" key="5">
    <source>
        <dbReference type="EMBL" id="WHS18084.1"/>
    </source>
</evidence>
<proteinExistence type="predicted"/>
<organism evidence="5 6">
    <name type="scientific">Ligilactobacillus salivarius</name>
    <dbReference type="NCBI Taxonomy" id="1624"/>
    <lineage>
        <taxon>Bacteria</taxon>
        <taxon>Bacillati</taxon>
        <taxon>Bacillota</taxon>
        <taxon>Bacilli</taxon>
        <taxon>Lactobacillales</taxon>
        <taxon>Lactobacillaceae</taxon>
        <taxon>Ligilactobacillus</taxon>
    </lineage>
</organism>
<feature type="compositionally biased region" description="Basic and acidic residues" evidence="2">
    <location>
        <begin position="146"/>
        <end position="157"/>
    </location>
</feature>
<reference evidence="5 6" key="1">
    <citation type="submission" date="2022-12" db="EMBL/GenBank/DDBJ databases">
        <title>Assessment of beneficial effects and identification of host adaptation-associated genes of Ligilactobacillus salivarius isolated from Meles meles.</title>
        <authorList>
            <person name="Wang Y."/>
        </authorList>
    </citation>
    <scope>NUCLEOTIDE SEQUENCE [LARGE SCALE GENOMIC DNA]</scope>
    <source>
        <strain evidence="5 6">S35</strain>
    </source>
</reference>
<evidence type="ECO:0000259" key="3">
    <source>
        <dbReference type="Pfam" id="PF08428"/>
    </source>
</evidence>
<dbReference type="Proteomes" id="UP001224533">
    <property type="component" value="Chromosome"/>
</dbReference>